<dbReference type="GO" id="GO:0005737">
    <property type="term" value="C:cytoplasm"/>
    <property type="evidence" value="ECO:0007669"/>
    <property type="project" value="TreeGrafter"/>
</dbReference>
<dbReference type="OrthoDB" id="27226at2759"/>
<evidence type="ECO:0000256" key="2">
    <source>
        <dbReference type="ARBA" id="ARBA00005135"/>
    </source>
</evidence>
<comment type="pathway">
    <text evidence="2">Amino-acid biosynthesis; L-serine biosynthesis; L-serine from 3-phospho-D-glycerate: step 3/3.</text>
</comment>
<keyword evidence="9" id="KW-0718">Serine biosynthesis</keyword>
<evidence type="ECO:0000313" key="12">
    <source>
        <dbReference type="EMBL" id="VVT56190.1"/>
    </source>
</evidence>
<comment type="cofactor">
    <cofactor evidence="1">
        <name>Mg(2+)</name>
        <dbReference type="ChEBI" id="CHEBI:18420"/>
    </cofactor>
</comment>
<dbReference type="Proteomes" id="UP000398389">
    <property type="component" value="Unassembled WGS sequence"/>
</dbReference>
<gene>
    <name evidence="12" type="ORF">SAPINGB_P004885</name>
</gene>
<name>A0A5E8BZZ8_9ASCO</name>
<dbReference type="SFLD" id="SFLDF00029">
    <property type="entry name" value="phosphoserine_phosphatase"/>
    <property type="match status" value="1"/>
</dbReference>
<evidence type="ECO:0000256" key="1">
    <source>
        <dbReference type="ARBA" id="ARBA00001946"/>
    </source>
</evidence>
<dbReference type="SFLD" id="SFLDG01137">
    <property type="entry name" value="C1.6.1:_Phosphoserine_Phosphat"/>
    <property type="match status" value="1"/>
</dbReference>
<sequence length="307" mass="33403">MPKYVLTTISQGDSIPETFQSKYDSVLASSGAKVDKVVQLSPNKAIDYYVTASSETFPADVKSTFLDLSKDTKVDVIVQADSPERKDKGLFVFDMDSTLIQQEVIDMIAAYANVEAEVSKITEAAMNGEIDFNESLTRRVGLLKGIRSDVFELLKADIRFTPGARELCRALKKLGVKMAVLSGGFIPLARWVKAELGLDYAYANTLEISANGKELTGKPLGRIVNNVVKAELLQEIAKQENVALERAVAVGDGSNDLLMMAAAGFGIAFNAKPVVQLKAPSKINTPSLQTVLYILGYNDKEIKDLIE</sequence>
<dbReference type="NCBIfam" id="TIGR00338">
    <property type="entry name" value="serB"/>
    <property type="match status" value="1"/>
</dbReference>
<evidence type="ECO:0000256" key="7">
    <source>
        <dbReference type="ARBA" id="ARBA00022801"/>
    </source>
</evidence>
<dbReference type="AlphaFoldDB" id="A0A5E8BZZ8"/>
<dbReference type="GO" id="GO:0006564">
    <property type="term" value="P:L-serine biosynthetic process"/>
    <property type="evidence" value="ECO:0007669"/>
    <property type="project" value="UniProtKB-KW"/>
</dbReference>
<dbReference type="EMBL" id="CABVLU010000004">
    <property type="protein sequence ID" value="VVT56190.1"/>
    <property type="molecule type" value="Genomic_DNA"/>
</dbReference>
<proteinExistence type="inferred from homology"/>
<keyword evidence="8" id="KW-0460">Magnesium</keyword>
<keyword evidence="13" id="KW-1185">Reference proteome</keyword>
<dbReference type="EC" id="3.1.3.3" evidence="4"/>
<dbReference type="CDD" id="cd07500">
    <property type="entry name" value="HAD_PSP"/>
    <property type="match status" value="1"/>
</dbReference>
<dbReference type="GO" id="GO:0036424">
    <property type="term" value="F:L-phosphoserine phosphatase activity"/>
    <property type="evidence" value="ECO:0007669"/>
    <property type="project" value="InterPro"/>
</dbReference>
<dbReference type="GO" id="GO:0000287">
    <property type="term" value="F:magnesium ion binding"/>
    <property type="evidence" value="ECO:0007669"/>
    <property type="project" value="TreeGrafter"/>
</dbReference>
<evidence type="ECO:0000256" key="3">
    <source>
        <dbReference type="ARBA" id="ARBA00009184"/>
    </source>
</evidence>
<dbReference type="PANTHER" id="PTHR43344">
    <property type="entry name" value="PHOSPHOSERINE PHOSPHATASE"/>
    <property type="match status" value="1"/>
</dbReference>
<evidence type="ECO:0000256" key="10">
    <source>
        <dbReference type="ARBA" id="ARBA00031693"/>
    </source>
</evidence>
<dbReference type="Gene3D" id="3.40.50.1000">
    <property type="entry name" value="HAD superfamily/HAD-like"/>
    <property type="match status" value="1"/>
</dbReference>
<feature type="active site" description="Proton donor" evidence="11">
    <location>
        <position position="96"/>
    </location>
</feature>
<organism evidence="12 13">
    <name type="scientific">Magnusiomyces paraingens</name>
    <dbReference type="NCBI Taxonomy" id="2606893"/>
    <lineage>
        <taxon>Eukaryota</taxon>
        <taxon>Fungi</taxon>
        <taxon>Dikarya</taxon>
        <taxon>Ascomycota</taxon>
        <taxon>Saccharomycotina</taxon>
        <taxon>Dipodascomycetes</taxon>
        <taxon>Dipodascales</taxon>
        <taxon>Dipodascaceae</taxon>
        <taxon>Magnusiomyces</taxon>
    </lineage>
</organism>
<dbReference type="FunFam" id="3.40.50.1000:FF:000143">
    <property type="entry name" value="Phosphoserine phosphatase serb"/>
    <property type="match status" value="1"/>
</dbReference>
<comment type="similarity">
    <text evidence="3">Belongs to the HAD-like hydrolase superfamily. SerB family.</text>
</comment>
<keyword evidence="5" id="KW-0028">Amino-acid biosynthesis</keyword>
<dbReference type="PANTHER" id="PTHR43344:SF2">
    <property type="entry name" value="PHOSPHOSERINE PHOSPHATASE"/>
    <property type="match status" value="1"/>
</dbReference>
<dbReference type="NCBIfam" id="TIGR01488">
    <property type="entry name" value="HAD-SF-IB"/>
    <property type="match status" value="1"/>
</dbReference>
<evidence type="ECO:0000256" key="11">
    <source>
        <dbReference type="PIRSR" id="PIRSR604469-1"/>
    </source>
</evidence>
<evidence type="ECO:0000256" key="5">
    <source>
        <dbReference type="ARBA" id="ARBA00022605"/>
    </source>
</evidence>
<evidence type="ECO:0000313" key="13">
    <source>
        <dbReference type="Proteomes" id="UP000398389"/>
    </source>
</evidence>
<evidence type="ECO:0000256" key="9">
    <source>
        <dbReference type="ARBA" id="ARBA00023299"/>
    </source>
</evidence>
<evidence type="ECO:0000256" key="6">
    <source>
        <dbReference type="ARBA" id="ARBA00022723"/>
    </source>
</evidence>
<evidence type="ECO:0000256" key="4">
    <source>
        <dbReference type="ARBA" id="ARBA00012640"/>
    </source>
</evidence>
<dbReference type="InterPro" id="IPR050582">
    <property type="entry name" value="HAD-like_SerB"/>
</dbReference>
<keyword evidence="6" id="KW-0479">Metal-binding</keyword>
<reference evidence="12 13" key="1">
    <citation type="submission" date="2019-09" db="EMBL/GenBank/DDBJ databases">
        <authorList>
            <person name="Brejova B."/>
        </authorList>
    </citation>
    <scope>NUCLEOTIDE SEQUENCE [LARGE SCALE GENOMIC DNA]</scope>
</reference>
<dbReference type="Pfam" id="PF00702">
    <property type="entry name" value="Hydrolase"/>
    <property type="match status" value="1"/>
</dbReference>
<feature type="active site" description="Nucleophile" evidence="11">
    <location>
        <position position="94"/>
    </location>
</feature>
<accession>A0A5E8BZZ8</accession>
<protein>
    <recommendedName>
        <fullName evidence="4">phosphoserine phosphatase</fullName>
        <ecNumber evidence="4">3.1.3.3</ecNumber>
    </recommendedName>
    <alternativeName>
        <fullName evidence="10">O-phosphoserine phosphohydrolase</fullName>
    </alternativeName>
</protein>
<dbReference type="InterPro" id="IPR036412">
    <property type="entry name" value="HAD-like_sf"/>
</dbReference>
<dbReference type="GeneID" id="43583700"/>
<dbReference type="InterPro" id="IPR004469">
    <property type="entry name" value="PSP"/>
</dbReference>
<dbReference type="SUPFAM" id="SSF56784">
    <property type="entry name" value="HAD-like"/>
    <property type="match status" value="1"/>
</dbReference>
<dbReference type="RefSeq" id="XP_031855491.1">
    <property type="nucleotide sequence ID" value="XM_031999600.1"/>
</dbReference>
<keyword evidence="7" id="KW-0378">Hydrolase</keyword>
<dbReference type="UniPathway" id="UPA00135">
    <property type="reaction ID" value="UER00198"/>
</dbReference>
<evidence type="ECO:0000256" key="8">
    <source>
        <dbReference type="ARBA" id="ARBA00022842"/>
    </source>
</evidence>
<dbReference type="SFLD" id="SFLDG01136">
    <property type="entry name" value="C1.6:_Phosphoserine_Phosphatas"/>
    <property type="match status" value="1"/>
</dbReference>
<dbReference type="SFLD" id="SFLDS00003">
    <property type="entry name" value="Haloacid_Dehalogenase"/>
    <property type="match status" value="1"/>
</dbReference>
<dbReference type="InterPro" id="IPR023214">
    <property type="entry name" value="HAD_sf"/>
</dbReference>